<dbReference type="Pfam" id="PF10179">
    <property type="entry name" value="NDNF"/>
    <property type="match status" value="1"/>
</dbReference>
<name>A0A226DLV2_FOLCA</name>
<keyword evidence="4" id="KW-0677">Repeat</keyword>
<keyword evidence="2" id="KW-0964">Secreted</keyword>
<dbReference type="AlphaFoldDB" id="A0A226DLV2"/>
<dbReference type="InterPro" id="IPR045805">
    <property type="entry name" value="NDNF_C"/>
</dbReference>
<reference evidence="9 10" key="1">
    <citation type="submission" date="2015-12" db="EMBL/GenBank/DDBJ databases">
        <title>The genome of Folsomia candida.</title>
        <authorList>
            <person name="Faddeeva A."/>
            <person name="Derks M.F."/>
            <person name="Anvar Y."/>
            <person name="Smit S."/>
            <person name="Van Straalen N."/>
            <person name="Roelofs D."/>
        </authorList>
    </citation>
    <scope>NUCLEOTIDE SEQUENCE [LARGE SCALE GENOMIC DNA]</scope>
    <source>
        <strain evidence="9 10">VU population</strain>
        <tissue evidence="9">Whole body</tissue>
    </source>
</reference>
<keyword evidence="3" id="KW-0732">Signal</keyword>
<dbReference type="PANTHER" id="PTHR14619">
    <property type="entry name" value="NEURON-DERIVED NEUROTROPHIC FACTOR"/>
    <property type="match status" value="1"/>
</dbReference>
<dbReference type="EMBL" id="LNIX01000015">
    <property type="protein sequence ID" value="OXA46515.1"/>
    <property type="molecule type" value="Genomic_DNA"/>
</dbReference>
<keyword evidence="5" id="KW-0325">Glycoprotein</keyword>
<evidence type="ECO:0000256" key="3">
    <source>
        <dbReference type="ARBA" id="ARBA00022729"/>
    </source>
</evidence>
<dbReference type="OrthoDB" id="9872501at2759"/>
<evidence type="ECO:0000313" key="10">
    <source>
        <dbReference type="Proteomes" id="UP000198287"/>
    </source>
</evidence>
<feature type="region of interest" description="Disordered" evidence="6">
    <location>
        <begin position="159"/>
        <end position="182"/>
    </location>
</feature>
<comment type="caution">
    <text evidence="9">The sequence shown here is derived from an EMBL/GenBank/DDBJ whole genome shotgun (WGS) entry which is preliminary data.</text>
</comment>
<evidence type="ECO:0000256" key="5">
    <source>
        <dbReference type="ARBA" id="ARBA00023180"/>
    </source>
</evidence>
<dbReference type="Proteomes" id="UP000198287">
    <property type="component" value="Unassembled WGS sequence"/>
</dbReference>
<dbReference type="PANTHER" id="PTHR14619:SF3">
    <property type="entry name" value="PROTEIN NDNF"/>
    <property type="match status" value="1"/>
</dbReference>
<evidence type="ECO:0000256" key="6">
    <source>
        <dbReference type="SAM" id="MobiDB-lite"/>
    </source>
</evidence>
<gene>
    <name evidence="9" type="ORF">Fcan01_18760</name>
</gene>
<dbReference type="OMA" id="HNYKTLC"/>
<accession>A0A226DLV2</accession>
<evidence type="ECO:0000259" key="7">
    <source>
        <dbReference type="Pfam" id="PF10179"/>
    </source>
</evidence>
<feature type="compositionally biased region" description="Basic residues" evidence="6">
    <location>
        <begin position="450"/>
        <end position="464"/>
    </location>
</feature>
<keyword evidence="10" id="KW-1185">Reference proteome</keyword>
<evidence type="ECO:0000259" key="8">
    <source>
        <dbReference type="Pfam" id="PF19433"/>
    </source>
</evidence>
<organism evidence="9 10">
    <name type="scientific">Folsomia candida</name>
    <name type="common">Springtail</name>
    <dbReference type="NCBI Taxonomy" id="158441"/>
    <lineage>
        <taxon>Eukaryota</taxon>
        <taxon>Metazoa</taxon>
        <taxon>Ecdysozoa</taxon>
        <taxon>Arthropoda</taxon>
        <taxon>Hexapoda</taxon>
        <taxon>Collembola</taxon>
        <taxon>Entomobryomorpha</taxon>
        <taxon>Isotomoidea</taxon>
        <taxon>Isotomidae</taxon>
        <taxon>Proisotominae</taxon>
        <taxon>Folsomia</taxon>
    </lineage>
</organism>
<protein>
    <submittedName>
        <fullName evidence="9">Protein NDNF</fullName>
    </submittedName>
</protein>
<evidence type="ECO:0000256" key="1">
    <source>
        <dbReference type="ARBA" id="ARBA00004613"/>
    </source>
</evidence>
<feature type="domain" description="Neuron-derived neurotrophic factor first Fn(III)" evidence="7">
    <location>
        <begin position="383"/>
        <end position="517"/>
    </location>
</feature>
<dbReference type="InterPro" id="IPR055271">
    <property type="entry name" value="NDNF_Fn(III)_1"/>
</dbReference>
<proteinExistence type="predicted"/>
<feature type="region of interest" description="Disordered" evidence="6">
    <location>
        <begin position="433"/>
        <end position="469"/>
    </location>
</feature>
<sequence length="787" mass="89067">MGTKFTRWTSLLRGCGLWYGIIVTFVLPGSTNTRDTVASQKWSVPPPSFSFSSVSGSQVNLFGRRSQQWNNDFPPQISPPPDSLFPPNETCALERDWLWGEMGVWDPPWSQNKPAKKFAKKFDLMPTPFQRDESSYNPYAILMGDEFNSLMNMTRNGVTMLRSGQDGPRDNDHEEGDELEEDSLGKLETTLSRVKLIPDGHHVSGFLNKGVVKRFLFVNDKSGNPFSITITPCTSILHWVVKVWPVLETKSSTTLGGPLTLKTFRTQRPTTFSVPSASRGVYSVDMRPISTDSYVHLYATSSASGPSRLFFQESGGSHTNKNGDTFIQHMFTHVEMEVLKEKDVRSGAEKGAQINTNLAAQQLASSSNKPRIWAQRLRGNRLHVRWDTSPVNPHLMQYCLVVNTRRDYSSLCSATGERYGVLPPDLMHVTYYGGESQKGGEGLQSDEPLKKRKHRHERKRRKLRSPSQEEDLLIGCTNKKTHYILSHLVQGRLYYFNVFVRDMSTNVSLPYVRTTLKYHAPKHPANFLRDNKPLKVKLNLPPGPWRDGDGEGGVTGVPKFGGVDVTTVKFNLNKPCNEMAIYVMPCGGGAVIFELWHGENRTVYTSAPTDSLDVVKIAMPQKGKYFLKLSPTPNGEDVNNWTKMVEVFVAKKNRKLPIPRLPEITKLTEDESLRTCDSVTLQWWPSPDIRDNEYCIFLKEESRPRRHFTFKKPNQCDVDRSLRSDPYVTHSLCVQKTLSPETLLLSQRIVGLSRGKVYVVQLIVRRHNGKSLSYDLTVVQTLKLCSE</sequence>
<dbReference type="Pfam" id="PF19433">
    <property type="entry name" value="NDNF_C"/>
    <property type="match status" value="1"/>
</dbReference>
<feature type="domain" description="Protein NDNF C-terminal" evidence="8">
    <location>
        <begin position="610"/>
        <end position="785"/>
    </location>
</feature>
<dbReference type="GO" id="GO:0005576">
    <property type="term" value="C:extracellular region"/>
    <property type="evidence" value="ECO:0007669"/>
    <property type="project" value="UniProtKB-SubCell"/>
</dbReference>
<dbReference type="InterPro" id="IPR019326">
    <property type="entry name" value="NDNF"/>
</dbReference>
<comment type="subcellular location">
    <subcellularLocation>
        <location evidence="1">Secreted</location>
    </subcellularLocation>
</comment>
<evidence type="ECO:0000313" key="9">
    <source>
        <dbReference type="EMBL" id="OXA46515.1"/>
    </source>
</evidence>
<feature type="compositionally biased region" description="Acidic residues" evidence="6">
    <location>
        <begin position="173"/>
        <end position="182"/>
    </location>
</feature>
<evidence type="ECO:0000256" key="4">
    <source>
        <dbReference type="ARBA" id="ARBA00022737"/>
    </source>
</evidence>
<evidence type="ECO:0000256" key="2">
    <source>
        <dbReference type="ARBA" id="ARBA00022525"/>
    </source>
</evidence>